<feature type="domain" description="Thioredoxin" evidence="5">
    <location>
        <begin position="1"/>
        <end position="109"/>
    </location>
</feature>
<evidence type="ECO:0000256" key="3">
    <source>
        <dbReference type="PIRSR" id="PIRSR000077-1"/>
    </source>
</evidence>
<keyword evidence="4" id="KW-0676">Redox-active center</keyword>
<protein>
    <recommendedName>
        <fullName evidence="2">Thioredoxin</fullName>
    </recommendedName>
</protein>
<feature type="site" description="Contributes to redox potential value" evidence="3">
    <location>
        <position position="37"/>
    </location>
</feature>
<evidence type="ECO:0000313" key="7">
    <source>
        <dbReference type="Proteomes" id="UP000075714"/>
    </source>
</evidence>
<feature type="site" description="Contributes to redox potential value" evidence="3">
    <location>
        <position position="36"/>
    </location>
</feature>
<dbReference type="Pfam" id="PF00085">
    <property type="entry name" value="Thioredoxin"/>
    <property type="match status" value="1"/>
</dbReference>
<dbReference type="CDD" id="cd02947">
    <property type="entry name" value="TRX_family"/>
    <property type="match status" value="1"/>
</dbReference>
<sequence length="109" mass="12002">MGVVHVENKHQWEEHIATGKRLGKPVVVDFYAQWCGPCKVIASTFEQLAAQHDDWIFLKVDVDAVAEVAENAGISAMPTFHVYLDGAKAGELVGASQEKLKALIAKYKH</sequence>
<evidence type="ECO:0000256" key="2">
    <source>
        <dbReference type="PIRNR" id="PIRNR000077"/>
    </source>
</evidence>
<dbReference type="EMBL" id="LSYV01000032">
    <property type="protein sequence ID" value="KXZ47940.1"/>
    <property type="molecule type" value="Genomic_DNA"/>
</dbReference>
<feature type="active site" description="Nucleophile" evidence="3">
    <location>
        <position position="38"/>
    </location>
</feature>
<feature type="site" description="Deprotonates C-terminal active site Cys" evidence="3">
    <location>
        <position position="29"/>
    </location>
</feature>
<dbReference type="InterPro" id="IPR013766">
    <property type="entry name" value="Thioredoxin_domain"/>
</dbReference>
<dbReference type="OrthoDB" id="2121326at2759"/>
<dbReference type="PIRSF" id="PIRSF000077">
    <property type="entry name" value="Thioredoxin"/>
    <property type="match status" value="1"/>
</dbReference>
<dbReference type="SUPFAM" id="SSF52833">
    <property type="entry name" value="Thioredoxin-like"/>
    <property type="match status" value="1"/>
</dbReference>
<dbReference type="STRING" id="33097.A0A150GF23"/>
<dbReference type="InterPro" id="IPR005746">
    <property type="entry name" value="Thioredoxin"/>
</dbReference>
<dbReference type="InterPro" id="IPR017937">
    <property type="entry name" value="Thioredoxin_CS"/>
</dbReference>
<keyword evidence="7" id="KW-1185">Reference proteome</keyword>
<evidence type="ECO:0000313" key="6">
    <source>
        <dbReference type="EMBL" id="KXZ47940.1"/>
    </source>
</evidence>
<gene>
    <name evidence="6" type="ORF">GPECTOR_31g302</name>
</gene>
<dbReference type="Gene3D" id="3.40.30.10">
    <property type="entry name" value="Glutaredoxin"/>
    <property type="match status" value="1"/>
</dbReference>
<evidence type="ECO:0000259" key="5">
    <source>
        <dbReference type="PROSITE" id="PS51352"/>
    </source>
</evidence>
<dbReference type="AlphaFoldDB" id="A0A150GF23"/>
<dbReference type="PRINTS" id="PR00421">
    <property type="entry name" value="THIOREDOXIN"/>
</dbReference>
<dbReference type="PROSITE" id="PS00194">
    <property type="entry name" value="THIOREDOXIN_1"/>
    <property type="match status" value="1"/>
</dbReference>
<dbReference type="PANTHER" id="PTHR46115">
    <property type="entry name" value="THIOREDOXIN-LIKE PROTEIN 1"/>
    <property type="match status" value="1"/>
</dbReference>
<reference evidence="7" key="1">
    <citation type="journal article" date="2016" name="Nat. Commun.">
        <title>The Gonium pectorale genome demonstrates co-option of cell cycle regulation during the evolution of multicellularity.</title>
        <authorList>
            <person name="Hanschen E.R."/>
            <person name="Marriage T.N."/>
            <person name="Ferris P.J."/>
            <person name="Hamaji T."/>
            <person name="Toyoda A."/>
            <person name="Fujiyama A."/>
            <person name="Neme R."/>
            <person name="Noguchi H."/>
            <person name="Minakuchi Y."/>
            <person name="Suzuki M."/>
            <person name="Kawai-Toyooka H."/>
            <person name="Smith D.R."/>
            <person name="Sparks H."/>
            <person name="Anderson J."/>
            <person name="Bakaric R."/>
            <person name="Luria V."/>
            <person name="Karger A."/>
            <person name="Kirschner M.W."/>
            <person name="Durand P.M."/>
            <person name="Michod R.E."/>
            <person name="Nozaki H."/>
            <person name="Olson B.J."/>
        </authorList>
    </citation>
    <scope>NUCLEOTIDE SEQUENCE [LARGE SCALE GENOMIC DNA]</scope>
    <source>
        <strain evidence="7">NIES-2863</strain>
    </source>
</reference>
<evidence type="ECO:0000256" key="1">
    <source>
        <dbReference type="ARBA" id="ARBA00023157"/>
    </source>
</evidence>
<organism evidence="6 7">
    <name type="scientific">Gonium pectorale</name>
    <name type="common">Green alga</name>
    <dbReference type="NCBI Taxonomy" id="33097"/>
    <lineage>
        <taxon>Eukaryota</taxon>
        <taxon>Viridiplantae</taxon>
        <taxon>Chlorophyta</taxon>
        <taxon>core chlorophytes</taxon>
        <taxon>Chlorophyceae</taxon>
        <taxon>CS clade</taxon>
        <taxon>Chlamydomonadales</taxon>
        <taxon>Volvocaceae</taxon>
        <taxon>Gonium</taxon>
    </lineage>
</organism>
<dbReference type="FunFam" id="3.40.30.10:FF:000245">
    <property type="entry name" value="Thioredoxin"/>
    <property type="match status" value="1"/>
</dbReference>
<dbReference type="PROSITE" id="PS51352">
    <property type="entry name" value="THIOREDOXIN_2"/>
    <property type="match status" value="1"/>
</dbReference>
<name>A0A150GF23_GONPE</name>
<accession>A0A150GF23</accession>
<dbReference type="GO" id="GO:0015035">
    <property type="term" value="F:protein-disulfide reductase activity"/>
    <property type="evidence" value="ECO:0007669"/>
    <property type="project" value="InterPro"/>
</dbReference>
<feature type="disulfide bond" description="Redox-active" evidence="4">
    <location>
        <begin position="35"/>
        <end position="38"/>
    </location>
</feature>
<dbReference type="Proteomes" id="UP000075714">
    <property type="component" value="Unassembled WGS sequence"/>
</dbReference>
<comment type="similarity">
    <text evidence="2">Belongs to the thioredoxin family.</text>
</comment>
<keyword evidence="1 4" id="KW-1015">Disulfide bond</keyword>
<evidence type="ECO:0000256" key="4">
    <source>
        <dbReference type="PIRSR" id="PIRSR000077-4"/>
    </source>
</evidence>
<proteinExistence type="inferred from homology"/>
<comment type="caution">
    <text evidence="6">The sequence shown here is derived from an EMBL/GenBank/DDBJ whole genome shotgun (WGS) entry which is preliminary data.</text>
</comment>
<feature type="active site" description="Nucleophile" evidence="3">
    <location>
        <position position="35"/>
    </location>
</feature>
<dbReference type="InterPro" id="IPR036249">
    <property type="entry name" value="Thioredoxin-like_sf"/>
</dbReference>